<proteinExistence type="predicted"/>
<gene>
    <name evidence="2" type="primary">lip_1</name>
    <name evidence="2" type="ORF">NCTC12195_00168</name>
</gene>
<dbReference type="AlphaFoldDB" id="A0A380F9A9"/>
<dbReference type="Proteomes" id="UP000255277">
    <property type="component" value="Unassembled WGS sequence"/>
</dbReference>
<sequence length="46" mass="5233">MPVKHDWDHGDFVGTDATETQITTDEIRQMWMGIANDLVKNETVVS</sequence>
<evidence type="ECO:0000313" key="2">
    <source>
        <dbReference type="EMBL" id="SUM30768.1"/>
    </source>
</evidence>
<reference evidence="2 3" key="1">
    <citation type="submission" date="2018-06" db="EMBL/GenBank/DDBJ databases">
        <authorList>
            <consortium name="Pathogen Informatics"/>
            <person name="Doyle S."/>
        </authorList>
    </citation>
    <scope>NUCLEOTIDE SEQUENCE [LARGE SCALE GENOMIC DNA]</scope>
    <source>
        <strain evidence="2 3">NCTC12195</strain>
    </source>
</reference>
<evidence type="ECO:0000313" key="3">
    <source>
        <dbReference type="Proteomes" id="UP000255277"/>
    </source>
</evidence>
<name>A0A380F9A9_STAGA</name>
<protein>
    <submittedName>
        <fullName evidence="2">Triacylglycerol lipase</fullName>
        <ecNumber evidence="2">3.1.1.3</ecNumber>
    </submittedName>
</protein>
<feature type="domain" description="Lipase-like C-terminal" evidence="1">
    <location>
        <begin position="2"/>
        <end position="44"/>
    </location>
</feature>
<keyword evidence="2" id="KW-0378">Hydrolase</keyword>
<dbReference type="EMBL" id="UHDK01000001">
    <property type="protein sequence ID" value="SUM30768.1"/>
    <property type="molecule type" value="Genomic_DNA"/>
</dbReference>
<organism evidence="2 3">
    <name type="scientific">Staphylococcus gallinarum</name>
    <dbReference type="NCBI Taxonomy" id="1293"/>
    <lineage>
        <taxon>Bacteria</taxon>
        <taxon>Bacillati</taxon>
        <taxon>Bacillota</taxon>
        <taxon>Bacilli</taxon>
        <taxon>Bacillales</taxon>
        <taxon>Staphylococcaceae</taxon>
        <taxon>Staphylococcus</taxon>
    </lineage>
</organism>
<evidence type="ECO:0000259" key="1">
    <source>
        <dbReference type="Pfam" id="PF24708"/>
    </source>
</evidence>
<dbReference type="InterPro" id="IPR056304">
    <property type="entry name" value="Lip-like_C"/>
</dbReference>
<dbReference type="EC" id="3.1.1.3" evidence="2"/>
<accession>A0A380F9A9</accession>
<dbReference type="GO" id="GO:0004806">
    <property type="term" value="F:triacylglycerol lipase activity"/>
    <property type="evidence" value="ECO:0007669"/>
    <property type="project" value="UniProtKB-EC"/>
</dbReference>
<dbReference type="Pfam" id="PF24708">
    <property type="entry name" value="Lip_C"/>
    <property type="match status" value="1"/>
</dbReference>